<dbReference type="PROSITE" id="PS50217">
    <property type="entry name" value="BZIP"/>
    <property type="match status" value="1"/>
</dbReference>
<dbReference type="GO" id="GO:0007623">
    <property type="term" value="P:circadian rhythm"/>
    <property type="evidence" value="ECO:0007669"/>
    <property type="project" value="TreeGrafter"/>
</dbReference>
<evidence type="ECO:0000256" key="5">
    <source>
        <dbReference type="ARBA" id="ARBA00023242"/>
    </source>
</evidence>
<comment type="caution">
    <text evidence="8">The sequence shown here is derived from an EMBL/GenBank/DDBJ whole genome shotgun (WGS) entry which is preliminary data.</text>
</comment>
<evidence type="ECO:0000313" key="9">
    <source>
        <dbReference type="Proteomes" id="UP000646548"/>
    </source>
</evidence>
<sequence>MKLMFSAKADGRGADIQTVRSSSLISNEDERRFLKDSVRCAPPPPPLRASSTMSSSEVTGSIPTRSSCSVDSGGFLSPGTHRGLPPPMRPPQMALGPGRLHSCSSHPGARRRKREMIPADKKDATYWAKRHKNNEAAKRSREKRRFQDLLLGGQLLALSEENAQLRMQLLSLQYRSGLSMDGNAPAAAAPGSNPPPLFQGGLWGSAAVMETGIHFDDTISCFTPNRRVGVYDTVSHRYCKTPQGPEPLARPLAVSAGVNLSMGAEIDAQKRVYPSEDASISTSLSSPKKAVSPLDTPPHDSTQTYLFPHLPPPAACNLLPWSSSYLTAPSFYSPLPLHMQQMRQVVGGRCQGRLRYSFSCASGQLHLQGDQSSSTEGGASA</sequence>
<name>A0A834C815_ORYME</name>
<dbReference type="GO" id="GO:0003700">
    <property type="term" value="F:DNA-binding transcription factor activity"/>
    <property type="evidence" value="ECO:0007669"/>
    <property type="project" value="InterPro"/>
</dbReference>
<comment type="similarity">
    <text evidence="1">Belongs to the bZIP family. NFIL3 subfamily.</text>
</comment>
<accession>A0A834C815</accession>
<feature type="region of interest" description="Disordered" evidence="6">
    <location>
        <begin position="92"/>
        <end position="124"/>
    </location>
</feature>
<feature type="region of interest" description="Disordered" evidence="6">
    <location>
        <begin position="277"/>
        <end position="297"/>
    </location>
</feature>
<dbReference type="Pfam" id="PF07716">
    <property type="entry name" value="bZIP_2"/>
    <property type="match status" value="1"/>
</dbReference>
<feature type="compositionally biased region" description="Basic and acidic residues" evidence="6">
    <location>
        <begin position="28"/>
        <end position="38"/>
    </location>
</feature>
<dbReference type="InterPro" id="IPR047229">
    <property type="entry name" value="NFIL3-like"/>
</dbReference>
<feature type="compositionally biased region" description="Basic and acidic residues" evidence="6">
    <location>
        <begin position="115"/>
        <end position="124"/>
    </location>
</feature>
<organism evidence="8 9">
    <name type="scientific">Oryzias melastigma</name>
    <name type="common">Marine medaka</name>
    <dbReference type="NCBI Taxonomy" id="30732"/>
    <lineage>
        <taxon>Eukaryota</taxon>
        <taxon>Metazoa</taxon>
        <taxon>Chordata</taxon>
        <taxon>Craniata</taxon>
        <taxon>Vertebrata</taxon>
        <taxon>Euteleostomi</taxon>
        <taxon>Actinopterygii</taxon>
        <taxon>Neopterygii</taxon>
        <taxon>Teleostei</taxon>
        <taxon>Neoteleostei</taxon>
        <taxon>Acanthomorphata</taxon>
        <taxon>Ovalentaria</taxon>
        <taxon>Atherinomorphae</taxon>
        <taxon>Beloniformes</taxon>
        <taxon>Adrianichthyidae</taxon>
        <taxon>Oryziinae</taxon>
        <taxon>Oryzias</taxon>
    </lineage>
</organism>
<keyword evidence="5" id="KW-0539">Nucleus</keyword>
<dbReference type="InterPro" id="IPR004827">
    <property type="entry name" value="bZIP"/>
</dbReference>
<evidence type="ECO:0000256" key="6">
    <source>
        <dbReference type="SAM" id="MobiDB-lite"/>
    </source>
</evidence>
<dbReference type="InterPro" id="IPR046347">
    <property type="entry name" value="bZIP_sf"/>
</dbReference>
<protein>
    <submittedName>
        <fullName evidence="8">Nuclear factor interleukin-3-regulated protein</fullName>
    </submittedName>
</protein>
<dbReference type="GO" id="GO:0003677">
    <property type="term" value="F:DNA binding"/>
    <property type="evidence" value="ECO:0007669"/>
    <property type="project" value="UniProtKB-KW"/>
</dbReference>
<dbReference type="PANTHER" id="PTHR15284">
    <property type="entry name" value="NUCLEAR FACTOR INTERLEUKIN-3-REGULATED PROTEIN"/>
    <property type="match status" value="1"/>
</dbReference>
<evidence type="ECO:0000256" key="2">
    <source>
        <dbReference type="ARBA" id="ARBA00023015"/>
    </source>
</evidence>
<dbReference type="Proteomes" id="UP000646548">
    <property type="component" value="Unassembled WGS sequence"/>
</dbReference>
<reference evidence="8" key="1">
    <citation type="journal article" name="BMC Genomics">
        <title>Long-read sequencing and de novo genome assembly of marine medaka (Oryzias melastigma).</title>
        <authorList>
            <person name="Liang P."/>
            <person name="Saqib H.S.A."/>
            <person name="Ni X."/>
            <person name="Shen Y."/>
        </authorList>
    </citation>
    <scope>NUCLEOTIDE SEQUENCE</scope>
    <source>
        <strain evidence="8">Bigg-433</strain>
    </source>
</reference>
<dbReference type="SUPFAM" id="SSF57959">
    <property type="entry name" value="Leucine zipper domain"/>
    <property type="match status" value="1"/>
</dbReference>
<keyword evidence="2" id="KW-0805">Transcription regulation</keyword>
<evidence type="ECO:0000256" key="1">
    <source>
        <dbReference type="ARBA" id="ARBA00006079"/>
    </source>
</evidence>
<evidence type="ECO:0000259" key="7">
    <source>
        <dbReference type="PROSITE" id="PS50217"/>
    </source>
</evidence>
<dbReference type="PANTHER" id="PTHR15284:SF6">
    <property type="entry name" value="HYPOTHETICAL LOC799271-RELATED"/>
    <property type="match status" value="1"/>
</dbReference>
<dbReference type="GO" id="GO:0005634">
    <property type="term" value="C:nucleus"/>
    <property type="evidence" value="ECO:0007669"/>
    <property type="project" value="TreeGrafter"/>
</dbReference>
<gene>
    <name evidence="8" type="ORF">FQA47_019424</name>
</gene>
<feature type="compositionally biased region" description="Low complexity" evidence="6">
    <location>
        <begin position="50"/>
        <end position="61"/>
    </location>
</feature>
<evidence type="ECO:0000256" key="4">
    <source>
        <dbReference type="ARBA" id="ARBA00023163"/>
    </source>
</evidence>
<keyword evidence="4" id="KW-0804">Transcription</keyword>
<dbReference type="PROSITE" id="PS00036">
    <property type="entry name" value="BZIP_BASIC"/>
    <property type="match status" value="1"/>
</dbReference>
<feature type="region of interest" description="Disordered" evidence="6">
    <location>
        <begin position="1"/>
        <end position="71"/>
    </location>
</feature>
<dbReference type="SMART" id="SM00338">
    <property type="entry name" value="BRLZ"/>
    <property type="match status" value="1"/>
</dbReference>
<keyword evidence="3" id="KW-0238">DNA-binding</keyword>
<evidence type="ECO:0000313" key="8">
    <source>
        <dbReference type="EMBL" id="KAF6723768.1"/>
    </source>
</evidence>
<dbReference type="AlphaFoldDB" id="A0A834C815"/>
<dbReference type="FunFam" id="1.20.5.170:FF:000025">
    <property type="entry name" value="nuclear factor interleukin-3-regulated protein-like"/>
    <property type="match status" value="1"/>
</dbReference>
<dbReference type="Gene3D" id="1.20.5.170">
    <property type="match status" value="1"/>
</dbReference>
<dbReference type="EMBL" id="WKFB01000415">
    <property type="protein sequence ID" value="KAF6723768.1"/>
    <property type="molecule type" value="Genomic_DNA"/>
</dbReference>
<evidence type="ECO:0000256" key="3">
    <source>
        <dbReference type="ARBA" id="ARBA00023125"/>
    </source>
</evidence>
<proteinExistence type="inferred from homology"/>
<feature type="domain" description="BZIP" evidence="7">
    <location>
        <begin position="123"/>
        <end position="173"/>
    </location>
</feature>